<dbReference type="AlphaFoldDB" id="A0A9Q1EET8"/>
<proteinExistence type="predicted"/>
<protein>
    <submittedName>
        <fullName evidence="2">Uncharacterized protein</fullName>
    </submittedName>
</protein>
<evidence type="ECO:0000313" key="2">
    <source>
        <dbReference type="EMBL" id="KAJ8337491.1"/>
    </source>
</evidence>
<dbReference type="EMBL" id="JAINUF010000018">
    <property type="protein sequence ID" value="KAJ8337491.1"/>
    <property type="molecule type" value="Genomic_DNA"/>
</dbReference>
<sequence>MQFPCVILCYGGRMTCDRSIPPVLNGPGVPAGPTEAEPRLLTRSRYTALIKSTVTSRVGGALIPRPDPACVGGGSGQSERGRDGGAGDPEAAAFSVRRLQRATELRPPPPSPPPPSGIRREAP</sequence>
<evidence type="ECO:0000313" key="3">
    <source>
        <dbReference type="Proteomes" id="UP001152622"/>
    </source>
</evidence>
<keyword evidence="3" id="KW-1185">Reference proteome</keyword>
<organism evidence="2 3">
    <name type="scientific">Synaphobranchus kaupii</name>
    <name type="common">Kaup's arrowtooth eel</name>
    <dbReference type="NCBI Taxonomy" id="118154"/>
    <lineage>
        <taxon>Eukaryota</taxon>
        <taxon>Metazoa</taxon>
        <taxon>Chordata</taxon>
        <taxon>Craniata</taxon>
        <taxon>Vertebrata</taxon>
        <taxon>Euteleostomi</taxon>
        <taxon>Actinopterygii</taxon>
        <taxon>Neopterygii</taxon>
        <taxon>Teleostei</taxon>
        <taxon>Anguilliformes</taxon>
        <taxon>Synaphobranchidae</taxon>
        <taxon>Synaphobranchus</taxon>
    </lineage>
</organism>
<comment type="caution">
    <text evidence="2">The sequence shown here is derived from an EMBL/GenBank/DDBJ whole genome shotgun (WGS) entry which is preliminary data.</text>
</comment>
<dbReference type="Proteomes" id="UP001152622">
    <property type="component" value="Chromosome 18"/>
</dbReference>
<gene>
    <name evidence="2" type="ORF">SKAU_G00364570</name>
</gene>
<evidence type="ECO:0000256" key="1">
    <source>
        <dbReference type="SAM" id="MobiDB-lite"/>
    </source>
</evidence>
<feature type="region of interest" description="Disordered" evidence="1">
    <location>
        <begin position="59"/>
        <end position="123"/>
    </location>
</feature>
<name>A0A9Q1EET8_SYNKA</name>
<reference evidence="2" key="1">
    <citation type="journal article" date="2023" name="Science">
        <title>Genome structures resolve the early diversification of teleost fishes.</title>
        <authorList>
            <person name="Parey E."/>
            <person name="Louis A."/>
            <person name="Montfort J."/>
            <person name="Bouchez O."/>
            <person name="Roques C."/>
            <person name="Iampietro C."/>
            <person name="Lluch J."/>
            <person name="Castinel A."/>
            <person name="Donnadieu C."/>
            <person name="Desvignes T."/>
            <person name="Floi Bucao C."/>
            <person name="Jouanno E."/>
            <person name="Wen M."/>
            <person name="Mejri S."/>
            <person name="Dirks R."/>
            <person name="Jansen H."/>
            <person name="Henkel C."/>
            <person name="Chen W.J."/>
            <person name="Zahm M."/>
            <person name="Cabau C."/>
            <person name="Klopp C."/>
            <person name="Thompson A.W."/>
            <person name="Robinson-Rechavi M."/>
            <person name="Braasch I."/>
            <person name="Lecointre G."/>
            <person name="Bobe J."/>
            <person name="Postlethwait J.H."/>
            <person name="Berthelot C."/>
            <person name="Roest Crollius H."/>
            <person name="Guiguen Y."/>
        </authorList>
    </citation>
    <scope>NUCLEOTIDE SEQUENCE</scope>
    <source>
        <strain evidence="2">WJC10195</strain>
    </source>
</reference>
<feature type="compositionally biased region" description="Pro residues" evidence="1">
    <location>
        <begin position="106"/>
        <end position="116"/>
    </location>
</feature>
<accession>A0A9Q1EET8</accession>